<feature type="domain" description="PiggyBac transposable element-derived protein" evidence="1">
    <location>
        <begin position="1"/>
        <end position="83"/>
    </location>
</feature>
<dbReference type="PANTHER" id="PTHR46599:SF3">
    <property type="entry name" value="PIGGYBAC TRANSPOSABLE ELEMENT-DERIVED PROTEIN 4"/>
    <property type="match status" value="1"/>
</dbReference>
<sequence>MLVGFRGRCSFRIYMPNKPNKYGLKIMILTDARTSYMYNGYIYTGRNSDGIGLPLEERILPVPTQSVLRLAQPIYGSNRNITASFLRTQEGKGGSNDFFDARCHSN</sequence>
<dbReference type="PANTHER" id="PTHR46599">
    <property type="entry name" value="PIGGYBAC TRANSPOSABLE ELEMENT-DERIVED PROTEIN 4"/>
    <property type="match status" value="1"/>
</dbReference>
<evidence type="ECO:0000313" key="2">
    <source>
        <dbReference type="EMBL" id="KAK9686172.1"/>
    </source>
</evidence>
<dbReference type="InterPro" id="IPR029526">
    <property type="entry name" value="PGBD"/>
</dbReference>
<reference evidence="2 3" key="1">
    <citation type="journal article" date="2024" name="BMC Genomics">
        <title>De novo assembly and annotation of Popillia japonica's genome with initial clues to its potential as an invasive pest.</title>
        <authorList>
            <person name="Cucini C."/>
            <person name="Boschi S."/>
            <person name="Funari R."/>
            <person name="Cardaioli E."/>
            <person name="Iannotti N."/>
            <person name="Marturano G."/>
            <person name="Paoli F."/>
            <person name="Bruttini M."/>
            <person name="Carapelli A."/>
            <person name="Frati F."/>
            <person name="Nardi F."/>
        </authorList>
    </citation>
    <scope>NUCLEOTIDE SEQUENCE [LARGE SCALE GENOMIC DNA]</scope>
    <source>
        <strain evidence="2">DMR45628</strain>
    </source>
</reference>
<comment type="caution">
    <text evidence="2">The sequence shown here is derived from an EMBL/GenBank/DDBJ whole genome shotgun (WGS) entry which is preliminary data.</text>
</comment>
<dbReference type="AlphaFoldDB" id="A0AAW1IAB6"/>
<proteinExistence type="predicted"/>
<gene>
    <name evidence="2" type="ORF">QE152_g37392</name>
</gene>
<keyword evidence="3" id="KW-1185">Reference proteome</keyword>
<evidence type="ECO:0000259" key="1">
    <source>
        <dbReference type="Pfam" id="PF13843"/>
    </source>
</evidence>
<dbReference type="Pfam" id="PF13843">
    <property type="entry name" value="DDE_Tnp_1_7"/>
    <property type="match status" value="1"/>
</dbReference>
<dbReference type="EMBL" id="JASPKY010000725">
    <property type="protein sequence ID" value="KAK9686172.1"/>
    <property type="molecule type" value="Genomic_DNA"/>
</dbReference>
<organism evidence="2 3">
    <name type="scientific">Popillia japonica</name>
    <name type="common">Japanese beetle</name>
    <dbReference type="NCBI Taxonomy" id="7064"/>
    <lineage>
        <taxon>Eukaryota</taxon>
        <taxon>Metazoa</taxon>
        <taxon>Ecdysozoa</taxon>
        <taxon>Arthropoda</taxon>
        <taxon>Hexapoda</taxon>
        <taxon>Insecta</taxon>
        <taxon>Pterygota</taxon>
        <taxon>Neoptera</taxon>
        <taxon>Endopterygota</taxon>
        <taxon>Coleoptera</taxon>
        <taxon>Polyphaga</taxon>
        <taxon>Scarabaeiformia</taxon>
        <taxon>Scarabaeidae</taxon>
        <taxon>Rutelinae</taxon>
        <taxon>Popillia</taxon>
    </lineage>
</organism>
<accession>A0AAW1IAB6</accession>
<evidence type="ECO:0000313" key="3">
    <source>
        <dbReference type="Proteomes" id="UP001458880"/>
    </source>
</evidence>
<name>A0AAW1IAB6_POPJA</name>
<dbReference type="Proteomes" id="UP001458880">
    <property type="component" value="Unassembled WGS sequence"/>
</dbReference>
<protein>
    <submittedName>
        <fullName evidence="2">Transposase IS4</fullName>
    </submittedName>
</protein>